<dbReference type="Proteomes" id="UP001230978">
    <property type="component" value="Chromosome"/>
</dbReference>
<protein>
    <submittedName>
        <fullName evidence="3">ABC transporter substrate-binding protein</fullName>
    </submittedName>
</protein>
<dbReference type="SUPFAM" id="SSF53850">
    <property type="entry name" value="Periplasmic binding protein-like II"/>
    <property type="match status" value="1"/>
</dbReference>
<evidence type="ECO:0000313" key="4">
    <source>
        <dbReference type="Proteomes" id="UP001230978"/>
    </source>
</evidence>
<keyword evidence="1" id="KW-0732">Signal</keyword>
<evidence type="ECO:0000313" key="3">
    <source>
        <dbReference type="EMBL" id="WGV17904.1"/>
    </source>
</evidence>
<feature type="chain" id="PRO_5046251575" evidence="1">
    <location>
        <begin position="23"/>
        <end position="344"/>
    </location>
</feature>
<organism evidence="3 4">
    <name type="scientific">Fuscovulum ytuae</name>
    <dbReference type="NCBI Taxonomy" id="3042299"/>
    <lineage>
        <taxon>Bacteria</taxon>
        <taxon>Pseudomonadati</taxon>
        <taxon>Pseudomonadota</taxon>
        <taxon>Alphaproteobacteria</taxon>
        <taxon>Rhodobacterales</taxon>
        <taxon>Paracoccaceae</taxon>
        <taxon>Fuscovulum</taxon>
    </lineage>
</organism>
<evidence type="ECO:0000256" key="1">
    <source>
        <dbReference type="SAM" id="SignalP"/>
    </source>
</evidence>
<dbReference type="RefSeq" id="WP_281469588.1">
    <property type="nucleotide sequence ID" value="NZ_CP124535.1"/>
</dbReference>
<accession>A0ABY8QAQ5</accession>
<name>A0ABY8QAQ5_9RHOB</name>
<feature type="domain" description="SsuA/THI5-like" evidence="2">
    <location>
        <begin position="38"/>
        <end position="247"/>
    </location>
</feature>
<gene>
    <name evidence="3" type="ORF">QF092_09040</name>
</gene>
<sequence length="344" mass="36355">MKMFKALTVSALLAATALPVAAQDMTTVNMINPLPRSTNFFPLVVGEALGYFAEEGIEVNLLPSDTSIPYVAFVQNGQADLAMLDPVETINAVLAGANINTVYEVMQNAPEAIGVLDTSAYDSVDDLVGTTVGLVSDRDRAFLQAALDAVGKSIDDVETVVLGESGPTLAAAIRDGQVSAISGAAPDWIALNANGINVRLITPEELLASPANTFAASVDMIEGKRAAMEGFLRAWSKGMYVAKVNPEMVAQALRKGVPAEWENEAAGQLFLDMSIGMNVSTTERLGDLQTGVWTALQPRLLSSGAIPQEVDVTSFLNDTYIAAANDFDRAEVEAEAAAWLEANK</sequence>
<dbReference type="EMBL" id="CP124535">
    <property type="protein sequence ID" value="WGV17904.1"/>
    <property type="molecule type" value="Genomic_DNA"/>
</dbReference>
<dbReference type="InterPro" id="IPR027939">
    <property type="entry name" value="NMT1/THI5"/>
</dbReference>
<feature type="signal peptide" evidence="1">
    <location>
        <begin position="1"/>
        <end position="22"/>
    </location>
</feature>
<dbReference type="InterPro" id="IPR015168">
    <property type="entry name" value="SsuA/THI5"/>
</dbReference>
<dbReference type="Gene3D" id="3.40.190.10">
    <property type="entry name" value="Periplasmic binding protein-like II"/>
    <property type="match status" value="2"/>
</dbReference>
<evidence type="ECO:0000259" key="2">
    <source>
        <dbReference type="Pfam" id="PF09084"/>
    </source>
</evidence>
<dbReference type="Pfam" id="PF09084">
    <property type="entry name" value="NMT1"/>
    <property type="match status" value="1"/>
</dbReference>
<proteinExistence type="predicted"/>
<keyword evidence="4" id="KW-1185">Reference proteome</keyword>
<dbReference type="PANTHER" id="PTHR31528">
    <property type="entry name" value="4-AMINO-5-HYDROXYMETHYL-2-METHYLPYRIMIDINE PHOSPHATE SYNTHASE THI11-RELATED"/>
    <property type="match status" value="1"/>
</dbReference>
<reference evidence="3 4" key="1">
    <citation type="submission" date="2023-04" db="EMBL/GenBank/DDBJ databases">
        <title>YMD61, complete Genome.</title>
        <authorList>
            <person name="Zhang J."/>
        </authorList>
    </citation>
    <scope>NUCLEOTIDE SEQUENCE [LARGE SCALE GENOMIC DNA]</scope>
    <source>
        <strain evidence="3 4">YMD61</strain>
    </source>
</reference>
<dbReference type="PANTHER" id="PTHR31528:SF15">
    <property type="entry name" value="RIBOFLAVIN-BINDING PROTEIN RIBY"/>
    <property type="match status" value="1"/>
</dbReference>